<feature type="domain" description="Reverse transcriptase" evidence="2">
    <location>
        <begin position="317"/>
        <end position="493"/>
    </location>
</feature>
<dbReference type="FunFam" id="3.30.420.10:FF:000063">
    <property type="entry name" value="Retrovirus-related Pol polyprotein from transposon 297-like Protein"/>
    <property type="match status" value="1"/>
</dbReference>
<dbReference type="InterPro" id="IPR036397">
    <property type="entry name" value="RNaseH_sf"/>
</dbReference>
<dbReference type="PANTHER" id="PTHR37984:SF8">
    <property type="entry name" value="CCHC-TYPE DOMAIN-CONTAINING PROTEIN"/>
    <property type="match status" value="1"/>
</dbReference>
<dbReference type="RefSeq" id="XP_013396158.1">
    <property type="nucleotide sequence ID" value="XM_013540704.1"/>
</dbReference>
<dbReference type="InterPro" id="IPR043128">
    <property type="entry name" value="Rev_trsase/Diguanyl_cyclase"/>
</dbReference>
<dbReference type="InterPro" id="IPR012337">
    <property type="entry name" value="RNaseH-like_sf"/>
</dbReference>
<feature type="domain" description="Integrase catalytic" evidence="3">
    <location>
        <begin position="845"/>
        <end position="1007"/>
    </location>
</feature>
<dbReference type="InterPro" id="IPR043502">
    <property type="entry name" value="DNA/RNA_pol_sf"/>
</dbReference>
<gene>
    <name evidence="5" type="primary">LOC106163190</name>
</gene>
<reference evidence="5" key="1">
    <citation type="submission" date="2025-08" db="UniProtKB">
        <authorList>
            <consortium name="RefSeq"/>
        </authorList>
    </citation>
    <scope>IDENTIFICATION</scope>
    <source>
        <tissue evidence="5">Gonads</tissue>
    </source>
</reference>
<dbReference type="STRING" id="7574.A0A1S3IDC3"/>
<evidence type="ECO:0000259" key="3">
    <source>
        <dbReference type="PROSITE" id="PS50994"/>
    </source>
</evidence>
<dbReference type="Gene3D" id="1.10.340.70">
    <property type="match status" value="1"/>
</dbReference>
<dbReference type="SUPFAM" id="SSF53098">
    <property type="entry name" value="Ribonuclease H-like"/>
    <property type="match status" value="1"/>
</dbReference>
<dbReference type="Gene3D" id="3.30.420.10">
    <property type="entry name" value="Ribonuclease H-like superfamily/Ribonuclease H"/>
    <property type="match status" value="1"/>
</dbReference>
<dbReference type="InterPro" id="IPR001584">
    <property type="entry name" value="Integrase_cat-core"/>
</dbReference>
<dbReference type="GO" id="GO:0003676">
    <property type="term" value="F:nucleic acid binding"/>
    <property type="evidence" value="ECO:0007669"/>
    <property type="project" value="InterPro"/>
</dbReference>
<evidence type="ECO:0000256" key="1">
    <source>
        <dbReference type="SAM" id="MobiDB-lite"/>
    </source>
</evidence>
<dbReference type="GeneID" id="106163190"/>
<dbReference type="Gene3D" id="3.10.10.10">
    <property type="entry name" value="HIV Type 1 Reverse Transcriptase, subunit A, domain 1"/>
    <property type="match status" value="1"/>
</dbReference>
<dbReference type="Gene3D" id="3.30.70.270">
    <property type="match status" value="2"/>
</dbReference>
<name>A0A1S3IDC3_LINAN</name>
<dbReference type="FunFam" id="3.30.70.270:FF:000026">
    <property type="entry name" value="Transposon Ty3-G Gag-Pol polyprotein"/>
    <property type="match status" value="1"/>
</dbReference>
<dbReference type="Pfam" id="PF00078">
    <property type="entry name" value="RVT_1"/>
    <property type="match status" value="1"/>
</dbReference>
<dbReference type="FunFam" id="1.10.340.70:FF:000003">
    <property type="entry name" value="Protein CBG25708"/>
    <property type="match status" value="1"/>
</dbReference>
<protein>
    <submittedName>
        <fullName evidence="5">Uncharacterized protein K02A2.6-like</fullName>
    </submittedName>
</protein>
<dbReference type="PANTHER" id="PTHR37984">
    <property type="entry name" value="PROTEIN CBG26694"/>
    <property type="match status" value="1"/>
</dbReference>
<keyword evidence="4" id="KW-1185">Reference proteome</keyword>
<dbReference type="CDD" id="cd09274">
    <property type="entry name" value="RNase_HI_RT_Ty3"/>
    <property type="match status" value="1"/>
</dbReference>
<proteinExistence type="predicted"/>
<dbReference type="OrthoDB" id="10063781at2759"/>
<evidence type="ECO:0000313" key="5">
    <source>
        <dbReference type="RefSeq" id="XP_013396158.1"/>
    </source>
</evidence>
<evidence type="ECO:0000259" key="2">
    <source>
        <dbReference type="PROSITE" id="PS50878"/>
    </source>
</evidence>
<dbReference type="Pfam" id="PF17919">
    <property type="entry name" value="RT_RNaseH_2"/>
    <property type="match status" value="1"/>
</dbReference>
<dbReference type="Proteomes" id="UP000085678">
    <property type="component" value="Unplaced"/>
</dbReference>
<evidence type="ECO:0000313" key="4">
    <source>
        <dbReference type="Proteomes" id="UP000085678"/>
    </source>
</evidence>
<dbReference type="Pfam" id="PF00665">
    <property type="entry name" value="rve"/>
    <property type="match status" value="1"/>
</dbReference>
<dbReference type="PROSITE" id="PS50994">
    <property type="entry name" value="INTEGRASE"/>
    <property type="match status" value="1"/>
</dbReference>
<dbReference type="InParanoid" id="A0A1S3IDC3"/>
<dbReference type="Pfam" id="PF17921">
    <property type="entry name" value="Integrase_H2C2"/>
    <property type="match status" value="1"/>
</dbReference>
<organism evidence="4 5">
    <name type="scientific">Lingula anatina</name>
    <name type="common">Brachiopod</name>
    <name type="synonym">Lingula unguis</name>
    <dbReference type="NCBI Taxonomy" id="7574"/>
    <lineage>
        <taxon>Eukaryota</taxon>
        <taxon>Metazoa</taxon>
        <taxon>Spiralia</taxon>
        <taxon>Lophotrochozoa</taxon>
        <taxon>Brachiopoda</taxon>
        <taxon>Linguliformea</taxon>
        <taxon>Lingulata</taxon>
        <taxon>Lingulida</taxon>
        <taxon>Linguloidea</taxon>
        <taxon>Lingulidae</taxon>
        <taxon>Lingula</taxon>
    </lineage>
</organism>
<dbReference type="CDD" id="cd01647">
    <property type="entry name" value="RT_LTR"/>
    <property type="match status" value="1"/>
</dbReference>
<sequence length="1173" mass="135301">MAYAFEQPSFDWESKYLYLEFTRFRQHAELVFKGPLSQTDDKIRAGWLGMWIGKQGREIYKTFTWEEDEEDKPEAIFGKLENYYQDAEDILIDCIIRGVYYPRVQEKLLEKGERLTLAQALEIGRQYESSQQQMKILRPEVEVSAINHKSHKSKESHASRNPSQASKRQEHVPWKQNNKKCVKADYEKLSLHKNLNQTTKVLRFYSNHKIRPIRKAQLSVAYNTTQLPVDFEVVDIDQENVINGEVSEKVGLLHRVRVNKVNSVDDFTELARNTGTLPGKHTIKIDPTAKGVIHPARRQPASLKPRIVEKLQEMESDGFITRVHEPNEWVSSMVVSLRNDKVRICIDPCDLNNAIKGEHHPLTTIEEVVASIPKATVFSVLDATQGFLQIQLDEQSSFLTTFNTPIGRYRWLRLPFGIKSAPEIFQRIMDEMLEGIEGATAIMDDILIAGTDREHHDSIFKKVIQRATEYNLKLNFDKCQVRQPRVQYVGHILTAEGLSPDPEKVRTITDMTPPTDKDGVRRILGLIQYLAKFIPNLSQVDAPLRALLKNDVSFKWEHEQQASFEELKHLCSTPPVLAYYDVNKPVEIQCDASRSGLGAVLIQDGRPIAYTSRSLTDVEMRYAQIEKEMLAIVHGAIKFHCYIFGKETTMYTDHKPLESILKKPLLSAPMRLQKMLLRLQWYNLNVVYRKGKDMVVADTLSRAYLPDTSSDVTGLDDLCLVDMISVSSERYSDIRTRTQRELQPLYNTIVQGWPDTRRETPYEIRNFWDSRDQLSVFDGVIYKGLRIVIPPSLQKYMLSLIHESHLGVVKCKQRAREVMFWPGMNMEIENMVRDCINCSEYQNRLPAEPLKPTVPPDLPYTEVGCDIFYFGAKKYLLLIDYYSKYIDVVELNAATTTATINAIKYVFSCHGIPLKIRSDNGPQFSSCEFKQFCKVYDIEHMTSSPQYPGLNGEAERAIQIVKKMWKKCDDKYLALLNYRTTPLEGINLSPSQLLMGRRPRNTLPAARNLLKPQAYNQREVKRHFSQEKLKQKYYHDQRKGAKELKAFNPGEHVRMQPHPGSKTWVPAIVVKRHTHPRSYIVEGNDRVYRRNRQHLRSSTEKAHHYNPNFVDLEPCNEPLHSPIKDQHIVPEETVTPTRDQCKTPTKTVTPAINTPRIVTRSGRVVKPPDRLNV</sequence>
<dbReference type="InterPro" id="IPR041577">
    <property type="entry name" value="RT_RNaseH_2"/>
</dbReference>
<dbReference type="SUPFAM" id="SSF56672">
    <property type="entry name" value="DNA/RNA polymerases"/>
    <property type="match status" value="1"/>
</dbReference>
<dbReference type="AlphaFoldDB" id="A0A1S3IDC3"/>
<feature type="region of interest" description="Disordered" evidence="1">
    <location>
        <begin position="147"/>
        <end position="174"/>
    </location>
</feature>
<dbReference type="PROSITE" id="PS50878">
    <property type="entry name" value="RT_POL"/>
    <property type="match status" value="1"/>
</dbReference>
<dbReference type="InterPro" id="IPR000477">
    <property type="entry name" value="RT_dom"/>
</dbReference>
<accession>A0A1S3IDC3</accession>
<dbReference type="GO" id="GO:0015074">
    <property type="term" value="P:DNA integration"/>
    <property type="evidence" value="ECO:0007669"/>
    <property type="project" value="InterPro"/>
</dbReference>
<dbReference type="InterPro" id="IPR050951">
    <property type="entry name" value="Retrovirus_Pol_polyprotein"/>
</dbReference>
<dbReference type="KEGG" id="lak:106163190"/>
<dbReference type="InterPro" id="IPR041588">
    <property type="entry name" value="Integrase_H2C2"/>
</dbReference>